<sequence>MGGYATDFHAEDVAINLWLNHYKDTVPATGTVSLWVAYPIIVVYGVRARDKRPDGSFPEPGQVWPCGSNGSKHPCCQEVLDRMTIDLRVKVNPPRSPTPELQLPQYPSDWPRGGR</sequence>
<feature type="transmembrane region" description="Helical" evidence="2">
    <location>
        <begin position="26"/>
        <end position="46"/>
    </location>
</feature>
<evidence type="ECO:0000313" key="3">
    <source>
        <dbReference type="EMBL" id="KAK3903268.1"/>
    </source>
</evidence>
<evidence type="ECO:0000256" key="2">
    <source>
        <dbReference type="SAM" id="Phobius"/>
    </source>
</evidence>
<organism evidence="3 4">
    <name type="scientific">Staphylotrichum tortipilum</name>
    <dbReference type="NCBI Taxonomy" id="2831512"/>
    <lineage>
        <taxon>Eukaryota</taxon>
        <taxon>Fungi</taxon>
        <taxon>Dikarya</taxon>
        <taxon>Ascomycota</taxon>
        <taxon>Pezizomycotina</taxon>
        <taxon>Sordariomycetes</taxon>
        <taxon>Sordariomycetidae</taxon>
        <taxon>Sordariales</taxon>
        <taxon>Chaetomiaceae</taxon>
        <taxon>Staphylotrichum</taxon>
    </lineage>
</organism>
<dbReference type="Proteomes" id="UP001303889">
    <property type="component" value="Unassembled WGS sequence"/>
</dbReference>
<evidence type="ECO:0000313" key="4">
    <source>
        <dbReference type="Proteomes" id="UP001303889"/>
    </source>
</evidence>
<name>A0AAN6MN25_9PEZI</name>
<evidence type="ECO:0000256" key="1">
    <source>
        <dbReference type="SAM" id="MobiDB-lite"/>
    </source>
</evidence>
<reference evidence="3" key="2">
    <citation type="submission" date="2023-05" db="EMBL/GenBank/DDBJ databases">
        <authorList>
            <consortium name="Lawrence Berkeley National Laboratory"/>
            <person name="Steindorff A."/>
            <person name="Hensen N."/>
            <person name="Bonometti L."/>
            <person name="Westerberg I."/>
            <person name="Brannstrom I.O."/>
            <person name="Guillou S."/>
            <person name="Cros-Aarteil S."/>
            <person name="Calhoun S."/>
            <person name="Haridas S."/>
            <person name="Kuo A."/>
            <person name="Mondo S."/>
            <person name="Pangilinan J."/>
            <person name="Riley R."/>
            <person name="Labutti K."/>
            <person name="Andreopoulos B."/>
            <person name="Lipzen A."/>
            <person name="Chen C."/>
            <person name="Yanf M."/>
            <person name="Daum C."/>
            <person name="Ng V."/>
            <person name="Clum A."/>
            <person name="Ohm R."/>
            <person name="Martin F."/>
            <person name="Silar P."/>
            <person name="Natvig D."/>
            <person name="Lalanne C."/>
            <person name="Gautier V."/>
            <person name="Ament-Velasquez S.L."/>
            <person name="Kruys A."/>
            <person name="Hutchinson M.I."/>
            <person name="Powell A.J."/>
            <person name="Barry K."/>
            <person name="Miller A.N."/>
            <person name="Grigoriev I.V."/>
            <person name="Debuchy R."/>
            <person name="Gladieux P."/>
            <person name="Thoren M.H."/>
            <person name="Johannesson H."/>
        </authorList>
    </citation>
    <scope>NUCLEOTIDE SEQUENCE</scope>
    <source>
        <strain evidence="3">CBS 103.79</strain>
    </source>
</reference>
<proteinExistence type="predicted"/>
<reference evidence="3" key="1">
    <citation type="journal article" date="2023" name="Mol. Phylogenet. Evol.">
        <title>Genome-scale phylogeny and comparative genomics of the fungal order Sordariales.</title>
        <authorList>
            <person name="Hensen N."/>
            <person name="Bonometti L."/>
            <person name="Westerberg I."/>
            <person name="Brannstrom I.O."/>
            <person name="Guillou S."/>
            <person name="Cros-Aarteil S."/>
            <person name="Calhoun S."/>
            <person name="Haridas S."/>
            <person name="Kuo A."/>
            <person name="Mondo S."/>
            <person name="Pangilinan J."/>
            <person name="Riley R."/>
            <person name="LaButti K."/>
            <person name="Andreopoulos B."/>
            <person name="Lipzen A."/>
            <person name="Chen C."/>
            <person name="Yan M."/>
            <person name="Daum C."/>
            <person name="Ng V."/>
            <person name="Clum A."/>
            <person name="Steindorff A."/>
            <person name="Ohm R.A."/>
            <person name="Martin F."/>
            <person name="Silar P."/>
            <person name="Natvig D.O."/>
            <person name="Lalanne C."/>
            <person name="Gautier V."/>
            <person name="Ament-Velasquez S.L."/>
            <person name="Kruys A."/>
            <person name="Hutchinson M.I."/>
            <person name="Powell A.J."/>
            <person name="Barry K."/>
            <person name="Miller A.N."/>
            <person name="Grigoriev I.V."/>
            <person name="Debuchy R."/>
            <person name="Gladieux P."/>
            <person name="Hiltunen Thoren M."/>
            <person name="Johannesson H."/>
        </authorList>
    </citation>
    <scope>NUCLEOTIDE SEQUENCE</scope>
    <source>
        <strain evidence="3">CBS 103.79</strain>
    </source>
</reference>
<feature type="region of interest" description="Disordered" evidence="1">
    <location>
        <begin position="91"/>
        <end position="115"/>
    </location>
</feature>
<protein>
    <submittedName>
        <fullName evidence="3">Uncharacterized protein</fullName>
    </submittedName>
</protein>
<keyword evidence="4" id="KW-1185">Reference proteome</keyword>
<gene>
    <name evidence="3" type="ORF">C8A05DRAFT_33017</name>
</gene>
<accession>A0AAN6MN25</accession>
<dbReference type="EMBL" id="MU855459">
    <property type="protein sequence ID" value="KAK3903268.1"/>
    <property type="molecule type" value="Genomic_DNA"/>
</dbReference>
<keyword evidence="2" id="KW-1133">Transmembrane helix</keyword>
<keyword evidence="2" id="KW-0472">Membrane</keyword>
<dbReference type="AlphaFoldDB" id="A0AAN6MN25"/>
<comment type="caution">
    <text evidence="3">The sequence shown here is derived from an EMBL/GenBank/DDBJ whole genome shotgun (WGS) entry which is preliminary data.</text>
</comment>
<keyword evidence="2" id="KW-0812">Transmembrane</keyword>